<keyword evidence="3" id="KW-0614">Plasmid</keyword>
<sequence>MWSWLANNAALVQVTLSGVTAFVWIVYLQIIVSSLRHQRRTEILIHLVGSRGLNARTFISNLGLEPVYLLEIMLTIWSSDGKRETSVVNRTERGKDEVSSPSAATFQGPLKSSDFVDIGSIENLIERARLNTAADLEPGEITQIEVTVAANSAATSTIVAAQRTFNVTLIDGDYCLCPLTLYAKQLRSWWARYRVRQRLLYHLGQ</sequence>
<dbReference type="AlphaFoldDB" id="A0A221K670"/>
<organism evidence="3 4">
    <name type="scientific">Pseudosulfitobacter pseudonitzschiae</name>
    <dbReference type="NCBI Taxonomy" id="1402135"/>
    <lineage>
        <taxon>Bacteria</taxon>
        <taxon>Pseudomonadati</taxon>
        <taxon>Pseudomonadota</taxon>
        <taxon>Alphaproteobacteria</taxon>
        <taxon>Rhodobacterales</taxon>
        <taxon>Roseobacteraceae</taxon>
        <taxon>Pseudosulfitobacter</taxon>
    </lineage>
</organism>
<feature type="transmembrane region" description="Helical" evidence="2">
    <location>
        <begin position="12"/>
        <end position="32"/>
    </location>
</feature>
<proteinExistence type="predicted"/>
<feature type="compositionally biased region" description="Basic and acidic residues" evidence="1">
    <location>
        <begin position="87"/>
        <end position="98"/>
    </location>
</feature>
<keyword evidence="2" id="KW-1133">Transmembrane helix</keyword>
<keyword evidence="4" id="KW-1185">Reference proteome</keyword>
<evidence type="ECO:0000313" key="4">
    <source>
        <dbReference type="Proteomes" id="UP000199754"/>
    </source>
</evidence>
<name>A0A221K670_9RHOB</name>
<keyword evidence="2" id="KW-0472">Membrane</keyword>
<evidence type="ECO:0000256" key="1">
    <source>
        <dbReference type="SAM" id="MobiDB-lite"/>
    </source>
</evidence>
<geneLocation type="plasmid" evidence="3 4">
    <name>pSMR1-1</name>
</geneLocation>
<accession>A0A221K670</accession>
<reference evidence="3 4" key="1">
    <citation type="submission" date="2017-07" db="EMBL/GenBank/DDBJ databases">
        <title>Genome Sequence of Sulfitobacter pseudonitzschiae Strain SMR1 Isolated from a culture of the Diatom Skeletonema marinoi.</title>
        <authorList>
            <person name="Topel M."/>
            <person name="Pinder M.I.M."/>
            <person name="Johansson O.N."/>
            <person name="Kourtchenko O."/>
            <person name="Godhe A."/>
            <person name="Clarke A.K."/>
        </authorList>
    </citation>
    <scope>NUCLEOTIDE SEQUENCE [LARGE SCALE GENOMIC DNA]</scope>
    <source>
        <strain evidence="3 4">SMR1</strain>
        <plasmid evidence="3 4">pSMR1-1</plasmid>
    </source>
</reference>
<evidence type="ECO:0000256" key="2">
    <source>
        <dbReference type="SAM" id="Phobius"/>
    </source>
</evidence>
<dbReference type="Proteomes" id="UP000199754">
    <property type="component" value="Plasmid pSMR1-1"/>
</dbReference>
<keyword evidence="2" id="KW-0812">Transmembrane</keyword>
<dbReference type="OrthoDB" id="7406133at2"/>
<dbReference type="RefSeq" id="WP_089422546.1">
    <property type="nucleotide sequence ID" value="NZ_CP022416.1"/>
</dbReference>
<dbReference type="KEGG" id="spse:SULPSESMR1_04805"/>
<gene>
    <name evidence="3" type="ORF">SULPSESMR1_04805</name>
</gene>
<evidence type="ECO:0000313" key="3">
    <source>
        <dbReference type="EMBL" id="ASM74501.1"/>
    </source>
</evidence>
<feature type="region of interest" description="Disordered" evidence="1">
    <location>
        <begin position="87"/>
        <end position="106"/>
    </location>
</feature>
<dbReference type="EMBL" id="CP022416">
    <property type="protein sequence ID" value="ASM74501.1"/>
    <property type="molecule type" value="Genomic_DNA"/>
</dbReference>
<protein>
    <submittedName>
        <fullName evidence="3">Uncharacterized protein</fullName>
    </submittedName>
</protein>